<dbReference type="PANTHER" id="PTHR15454:SF56">
    <property type="entry name" value="PROTEIN PHOSPHATASE 1 REGULATORY SUBUNIT 7-RELATED"/>
    <property type="match status" value="1"/>
</dbReference>
<feature type="compositionally biased region" description="Polar residues" evidence="3">
    <location>
        <begin position="613"/>
        <end position="637"/>
    </location>
</feature>
<evidence type="ECO:0000313" key="4">
    <source>
        <dbReference type="EMBL" id="TMW63174.1"/>
    </source>
</evidence>
<dbReference type="GO" id="GO:0005737">
    <property type="term" value="C:cytoplasm"/>
    <property type="evidence" value="ECO:0007669"/>
    <property type="project" value="TreeGrafter"/>
</dbReference>
<sequence length="673" mass="74638">MPASVMATRSVINDAESRDEDLLHLPIADHEPVDSEPDPNDILEIVTPKPPPALMTSRSAAALGYLTPDLIIARAGVYDLVSNKELILRDEELTGIQEECAQSLTSLEILSLSHNKLTSLAGFQYFINLVELNLNFNQITSLDYLQCPALEKLFASNNKITGITSLRSFPNLNTLSVYGNLIADLEESLYTCRGLPKLRSLDLGGNPCSQELQGYKFQVVRMLSRLKTLDGEQVTQLDKELAEDYALQGRPATADSRPSTASRDGRAQTPRLWEAPSTPSKPFDPFQSKHMPKGNVRLFRDDFLNTNPILLEYLAQESQEASEDVQVASSGGGFVEKMRTANPLTDEEDKGELSPDDPPSEDFARPATPLRPSTASNGSMYGASTSHLGIDPSDPKATIRKLLKHIEVLEQTVASYTTRQVEASMEALMEENRRLQIENNNIPLLQEQIASLKKHVASANVGPCPPPTSLSKTPDAGRTKELDQENEKLRRENARLRQLLKGSEVSTAEPLDPVETVKQNCGKEDIERVKRLGDSTLLEESATLDVELTELILQNEVALELIRNDIKNTKKEWEQRFQEAKDREREQQKKRPQTSLGLSSEHTKRVEAPPLRPSTSMPTAPGISTKTMSTRSRQLHTSAGFRHGPEEHLLRHAAVSRRVASENGHSDTNILTL</sequence>
<evidence type="ECO:0000313" key="5">
    <source>
        <dbReference type="Proteomes" id="UP000794436"/>
    </source>
</evidence>
<proteinExistence type="predicted"/>
<organism evidence="4 5">
    <name type="scientific">Pythium oligandrum</name>
    <name type="common">Mycoparasitic fungus</name>
    <dbReference type="NCBI Taxonomy" id="41045"/>
    <lineage>
        <taxon>Eukaryota</taxon>
        <taxon>Sar</taxon>
        <taxon>Stramenopiles</taxon>
        <taxon>Oomycota</taxon>
        <taxon>Peronosporomycetes</taxon>
        <taxon>Pythiales</taxon>
        <taxon>Pythiaceae</taxon>
        <taxon>Pythium</taxon>
    </lineage>
</organism>
<feature type="region of interest" description="Disordered" evidence="3">
    <location>
        <begin position="245"/>
        <end position="289"/>
    </location>
</feature>
<dbReference type="PROSITE" id="PS51450">
    <property type="entry name" value="LRR"/>
    <property type="match status" value="3"/>
</dbReference>
<feature type="region of interest" description="Disordered" evidence="3">
    <location>
        <begin position="458"/>
        <end position="486"/>
    </location>
</feature>
<dbReference type="OrthoDB" id="1517790at2759"/>
<protein>
    <submittedName>
        <fullName evidence="4">Uncharacterized protein</fullName>
    </submittedName>
</protein>
<keyword evidence="2" id="KW-0677">Repeat</keyword>
<dbReference type="InterPro" id="IPR001611">
    <property type="entry name" value="Leu-rich_rpt"/>
</dbReference>
<evidence type="ECO:0000256" key="2">
    <source>
        <dbReference type="ARBA" id="ARBA00022737"/>
    </source>
</evidence>
<dbReference type="SMART" id="SM00369">
    <property type="entry name" value="LRR_TYP"/>
    <property type="match status" value="3"/>
</dbReference>
<dbReference type="InterPro" id="IPR025875">
    <property type="entry name" value="Leu-rich_rpt_4"/>
</dbReference>
<dbReference type="SUPFAM" id="SSF52075">
    <property type="entry name" value="Outer arm dynein light chain 1"/>
    <property type="match status" value="1"/>
</dbReference>
<dbReference type="Gene3D" id="3.80.10.10">
    <property type="entry name" value="Ribonuclease Inhibitor"/>
    <property type="match status" value="2"/>
</dbReference>
<dbReference type="InterPro" id="IPR032675">
    <property type="entry name" value="LRR_dom_sf"/>
</dbReference>
<keyword evidence="5" id="KW-1185">Reference proteome</keyword>
<feature type="compositionally biased region" description="Basic and acidic residues" evidence="3">
    <location>
        <begin position="577"/>
        <end position="589"/>
    </location>
</feature>
<accession>A0A8K1CGM6</accession>
<feature type="region of interest" description="Disordered" evidence="3">
    <location>
        <begin position="577"/>
        <end position="647"/>
    </location>
</feature>
<feature type="region of interest" description="Disordered" evidence="3">
    <location>
        <begin position="318"/>
        <end position="393"/>
    </location>
</feature>
<keyword evidence="1" id="KW-0433">Leucine-rich repeat</keyword>
<evidence type="ECO:0000256" key="1">
    <source>
        <dbReference type="ARBA" id="ARBA00022614"/>
    </source>
</evidence>
<dbReference type="Proteomes" id="UP000794436">
    <property type="component" value="Unassembled WGS sequence"/>
</dbReference>
<dbReference type="SMART" id="SM00365">
    <property type="entry name" value="LRR_SD22"/>
    <property type="match status" value="3"/>
</dbReference>
<dbReference type="AlphaFoldDB" id="A0A8K1CGM6"/>
<feature type="compositionally biased region" description="Basic and acidic residues" evidence="3">
    <location>
        <begin position="475"/>
        <end position="486"/>
    </location>
</feature>
<dbReference type="InterPro" id="IPR003591">
    <property type="entry name" value="Leu-rich_rpt_typical-subtyp"/>
</dbReference>
<dbReference type="PANTHER" id="PTHR15454">
    <property type="entry name" value="NISCHARIN RELATED"/>
    <property type="match status" value="1"/>
</dbReference>
<dbReference type="EMBL" id="SPLM01000072">
    <property type="protein sequence ID" value="TMW63174.1"/>
    <property type="molecule type" value="Genomic_DNA"/>
</dbReference>
<feature type="compositionally biased region" description="Acidic residues" evidence="3">
    <location>
        <begin position="345"/>
        <end position="360"/>
    </location>
</feature>
<dbReference type="Pfam" id="PF12799">
    <property type="entry name" value="LRR_4"/>
    <property type="match status" value="1"/>
</dbReference>
<gene>
    <name evidence="4" type="ORF">Poli38472_002115</name>
</gene>
<reference evidence="4" key="1">
    <citation type="submission" date="2019-03" db="EMBL/GenBank/DDBJ databases">
        <title>Long read genome sequence of the mycoparasitic Pythium oligandrum ATCC 38472 isolated from sugarbeet rhizosphere.</title>
        <authorList>
            <person name="Gaulin E."/>
        </authorList>
    </citation>
    <scope>NUCLEOTIDE SEQUENCE</scope>
    <source>
        <strain evidence="4">ATCC 38472_TT</strain>
    </source>
</reference>
<dbReference type="Pfam" id="PF13855">
    <property type="entry name" value="LRR_8"/>
    <property type="match status" value="1"/>
</dbReference>
<name>A0A8K1CGM6_PYTOL</name>
<evidence type="ECO:0000256" key="3">
    <source>
        <dbReference type="SAM" id="MobiDB-lite"/>
    </source>
</evidence>
<feature type="compositionally biased region" description="Polar residues" evidence="3">
    <location>
        <begin position="371"/>
        <end position="387"/>
    </location>
</feature>
<comment type="caution">
    <text evidence="4">The sequence shown here is derived from an EMBL/GenBank/DDBJ whole genome shotgun (WGS) entry which is preliminary data.</text>
</comment>